<dbReference type="VEuPathDB" id="FungiDB:MUCCIDRAFT_78988"/>
<evidence type="ECO:0000256" key="1">
    <source>
        <dbReference type="SAM" id="Phobius"/>
    </source>
</evidence>
<gene>
    <name evidence="2" type="ORF">MUCCIDRAFT_78988</name>
</gene>
<evidence type="ECO:0000313" key="2">
    <source>
        <dbReference type="EMBL" id="OAD05948.1"/>
    </source>
</evidence>
<dbReference type="Proteomes" id="UP000077051">
    <property type="component" value="Unassembled WGS sequence"/>
</dbReference>
<dbReference type="AlphaFoldDB" id="A0A168N8Q0"/>
<keyword evidence="1" id="KW-0812">Transmembrane</keyword>
<evidence type="ECO:0000313" key="3">
    <source>
        <dbReference type="Proteomes" id="UP000077051"/>
    </source>
</evidence>
<dbReference type="OrthoDB" id="2329609at2759"/>
<name>A0A168N8Q0_MUCCL</name>
<sequence length="426" mass="49027">MANNTTTYGLFKAYFLSISKRSLVLSSVFSAILILCFISSSQDAFFSSRQQDYYMYARNDTHLLSTKSNFDCLSCDSPPVATNQKQHSTYHYTSKQLFEACLDRGKLAEYYMSIVLVTRNDNYGDDQLDRLQNMLDSTFMMAQDTKTRMEVLIIEWNPIQGKRSIADTYRFRRSDYLTWRIITVPPQIHDAFGYPQPKALYEFEGKNLGIRYARGEFVVCVNQDDIWSQNMYNAIKARTWRKKMLYTQRQGIHHASSQDSNLNDSTLVQLSPFATDQEIQSSCNFTTDTHEPHPMQMVSLSAQNYLRIGHEASDFTLAHRDVWTAVGGYREAGATIWMDVEFLVTAHVMGYPIVYSETPFNCHQTHARVEHEGASNDNRHVQVDHIFENKVSYSNARLGKHWGLSHIQDLYEQGLQCQVFRGGLGV</sequence>
<feature type="transmembrane region" description="Helical" evidence="1">
    <location>
        <begin position="22"/>
        <end position="40"/>
    </location>
</feature>
<dbReference type="SUPFAM" id="SSF53448">
    <property type="entry name" value="Nucleotide-diphospho-sugar transferases"/>
    <property type="match status" value="1"/>
</dbReference>
<accession>A0A168N8Q0</accession>
<organism evidence="2 3">
    <name type="scientific">Mucor lusitanicus CBS 277.49</name>
    <dbReference type="NCBI Taxonomy" id="747725"/>
    <lineage>
        <taxon>Eukaryota</taxon>
        <taxon>Fungi</taxon>
        <taxon>Fungi incertae sedis</taxon>
        <taxon>Mucoromycota</taxon>
        <taxon>Mucoromycotina</taxon>
        <taxon>Mucoromycetes</taxon>
        <taxon>Mucorales</taxon>
        <taxon>Mucorineae</taxon>
        <taxon>Mucoraceae</taxon>
        <taxon>Mucor</taxon>
    </lineage>
</organism>
<keyword evidence="1" id="KW-0472">Membrane</keyword>
<comment type="caution">
    <text evidence="2">The sequence shown here is derived from an EMBL/GenBank/DDBJ whole genome shotgun (WGS) entry which is preliminary data.</text>
</comment>
<dbReference type="InterPro" id="IPR029044">
    <property type="entry name" value="Nucleotide-diphossugar_trans"/>
</dbReference>
<reference evidence="2 3" key="1">
    <citation type="submission" date="2015-06" db="EMBL/GenBank/DDBJ databases">
        <title>Expansion of signal transduction pathways in fungi by whole-genome duplication.</title>
        <authorList>
            <consortium name="DOE Joint Genome Institute"/>
            <person name="Corrochano L.M."/>
            <person name="Kuo A."/>
            <person name="Marcet-Houben M."/>
            <person name="Polaino S."/>
            <person name="Salamov A."/>
            <person name="Villalobos J.M."/>
            <person name="Alvarez M.I."/>
            <person name="Avalos J."/>
            <person name="Benito E.P."/>
            <person name="Benoit I."/>
            <person name="Burger G."/>
            <person name="Camino L.P."/>
            <person name="Canovas D."/>
            <person name="Cerda-Olmedo E."/>
            <person name="Cheng J.-F."/>
            <person name="Dominguez A."/>
            <person name="Elias M."/>
            <person name="Eslava A.P."/>
            <person name="Glaser F."/>
            <person name="Grimwood J."/>
            <person name="Gutierrez G."/>
            <person name="Heitman J."/>
            <person name="Henrissat B."/>
            <person name="Iturriaga E.A."/>
            <person name="Lang B.F."/>
            <person name="Lavin J.L."/>
            <person name="Lee S."/>
            <person name="Li W."/>
            <person name="Lindquist E."/>
            <person name="Lopez-Garcia S."/>
            <person name="Luque E.M."/>
            <person name="Marcos A.T."/>
            <person name="Martin J."/>
            <person name="Mccluskey K."/>
            <person name="Medina H.R."/>
            <person name="Miralles-Duran A."/>
            <person name="Miyazaki A."/>
            <person name="Munoz-Torres E."/>
            <person name="Oguiza J.A."/>
            <person name="Ohm R."/>
            <person name="Olmedo M."/>
            <person name="Orejas M."/>
            <person name="Ortiz-Castellanos L."/>
            <person name="Pisabarro A.G."/>
            <person name="Rodriguez-Romero J."/>
            <person name="Ruiz-Herrera J."/>
            <person name="Ruiz-Vazquez R."/>
            <person name="Sanz C."/>
            <person name="Schackwitz W."/>
            <person name="Schmutz J."/>
            <person name="Shahriari M."/>
            <person name="Shelest E."/>
            <person name="Silva-Franco F."/>
            <person name="Soanes D."/>
            <person name="Syed K."/>
            <person name="Tagua V.G."/>
            <person name="Talbot N.J."/>
            <person name="Thon M."/>
            <person name="De Vries R.P."/>
            <person name="Wiebenga A."/>
            <person name="Yadav J.S."/>
            <person name="Braun E.L."/>
            <person name="Baker S."/>
            <person name="Garre V."/>
            <person name="Horwitz B."/>
            <person name="Torres-Martinez S."/>
            <person name="Idnurm A."/>
            <person name="Herrera-Estrella A."/>
            <person name="Gabaldon T."/>
            <person name="Grigoriev I.V."/>
        </authorList>
    </citation>
    <scope>NUCLEOTIDE SEQUENCE [LARGE SCALE GENOMIC DNA]</scope>
    <source>
        <strain evidence="2 3">CBS 277.49</strain>
    </source>
</reference>
<keyword evidence="1" id="KW-1133">Transmembrane helix</keyword>
<dbReference type="Gene3D" id="3.90.550.10">
    <property type="entry name" value="Spore Coat Polysaccharide Biosynthesis Protein SpsA, Chain A"/>
    <property type="match status" value="1"/>
</dbReference>
<keyword evidence="3" id="KW-1185">Reference proteome</keyword>
<protein>
    <submittedName>
        <fullName evidence="2">Uncharacterized protein</fullName>
    </submittedName>
</protein>
<proteinExistence type="predicted"/>
<dbReference type="EMBL" id="AMYB01000002">
    <property type="protein sequence ID" value="OAD05948.1"/>
    <property type="molecule type" value="Genomic_DNA"/>
</dbReference>